<evidence type="ECO:0000313" key="3">
    <source>
        <dbReference type="Proteomes" id="UP000001660"/>
    </source>
</evidence>
<reference evidence="1" key="1">
    <citation type="journal article" date="2008" name="Environ. Microbiol.">
        <title>Environmental genomics reveals a functional chlorite dismutase in the nitrite-oxidizing bacterium 'Candidatus Nitrospira defluvii'.</title>
        <authorList>
            <person name="Maixner F."/>
            <person name="Wagner M."/>
            <person name="Lucker S."/>
            <person name="Pelletier E."/>
            <person name="Schmitz-Esser S."/>
            <person name="Hace K."/>
            <person name="Spieck E."/>
            <person name="Konrat R."/>
            <person name="Le Paslier D."/>
            <person name="Daims H."/>
        </authorList>
    </citation>
    <scope>NUCLEOTIDE SEQUENCE</scope>
</reference>
<protein>
    <submittedName>
        <fullName evidence="1">Uncharacterized protein</fullName>
    </submittedName>
</protein>
<keyword evidence="3" id="KW-1185">Reference proteome</keyword>
<proteinExistence type="predicted"/>
<dbReference type="KEGG" id="nde:NIDE1540"/>
<dbReference type="HOGENOM" id="CLU_2477617_0_0_0"/>
<reference evidence="2 3" key="2">
    <citation type="journal article" date="2010" name="Proc. Natl. Acad. Sci. U.S.A.">
        <title>A Nitrospira metagenome illuminates the physiology and evolution of globally important nitrite-oxidizing bacteria.</title>
        <authorList>
            <person name="Lucker S."/>
            <person name="Wagner M."/>
            <person name="Maixner F."/>
            <person name="Pelletier E."/>
            <person name="Koch H."/>
            <person name="Vacherie B."/>
            <person name="Rattei T."/>
            <person name="Sinninghe Damste J."/>
            <person name="Spieck E."/>
            <person name="Le Paslier D."/>
            <person name="Daims H."/>
        </authorList>
    </citation>
    <scope>NUCLEOTIDE SEQUENCE [LARGE SCALE GENOMIC DNA]</scope>
</reference>
<dbReference type="EMBL" id="EU559167">
    <property type="protein sequence ID" value="ACE75685.1"/>
    <property type="molecule type" value="Genomic_DNA"/>
</dbReference>
<accession>B3U4W8</accession>
<evidence type="ECO:0000313" key="1">
    <source>
        <dbReference type="EMBL" id="ACE75685.1"/>
    </source>
</evidence>
<sequence length="87" mass="9393">MVADVDEVGRGESNSRIMNRRNLCKALIALALGGLFRPVKHAVAEPTAISASGNHPASGIQRNEQKLVVCILRRQAPGTPETFLKNM</sequence>
<dbReference type="EMBL" id="FP929003">
    <property type="protein sequence ID" value="CBK41280.1"/>
    <property type="molecule type" value="Genomic_DNA"/>
</dbReference>
<evidence type="ECO:0000313" key="2">
    <source>
        <dbReference type="EMBL" id="CBK41280.1"/>
    </source>
</evidence>
<dbReference type="STRING" id="330214.NIDE1540"/>
<gene>
    <name evidence="2" type="ORF">NIDE1540</name>
</gene>
<name>B3U4W8_9BACT</name>
<dbReference type="Proteomes" id="UP000001660">
    <property type="component" value="Chromosome"/>
</dbReference>
<organism evidence="1">
    <name type="scientific">Nitrospira defluvii</name>
    <dbReference type="NCBI Taxonomy" id="330214"/>
    <lineage>
        <taxon>Bacteria</taxon>
        <taxon>Pseudomonadati</taxon>
        <taxon>Nitrospirota</taxon>
        <taxon>Nitrospiria</taxon>
        <taxon>Nitrospirales</taxon>
        <taxon>Nitrospiraceae</taxon>
        <taxon>Nitrospira</taxon>
    </lineage>
</organism>
<dbReference type="AlphaFoldDB" id="B3U4W8"/>
<reference evidence="2" key="3">
    <citation type="submission" date="2010-03" db="EMBL/GenBank/DDBJ databases">
        <authorList>
            <person name="Genoscope - CEA"/>
        </authorList>
    </citation>
    <scope>NUCLEOTIDE SEQUENCE</scope>
</reference>